<protein>
    <recommendedName>
        <fullName evidence="4">SHSP domain-containing protein</fullName>
    </recommendedName>
</protein>
<name>A0AAD6ETE4_9POAL</name>
<dbReference type="EMBL" id="JAMRDG010000001">
    <property type="protein sequence ID" value="KAJ3700542.1"/>
    <property type="molecule type" value="Genomic_DNA"/>
</dbReference>
<comment type="caution">
    <text evidence="5">The sequence shown here is derived from an EMBL/GenBank/DDBJ whole genome shotgun (WGS) entry which is preliminary data.</text>
</comment>
<dbReference type="InterPro" id="IPR002068">
    <property type="entry name" value="A-crystallin/Hsp20_dom"/>
</dbReference>
<evidence type="ECO:0000259" key="4">
    <source>
        <dbReference type="PROSITE" id="PS01031"/>
    </source>
</evidence>
<dbReference type="Pfam" id="PF00011">
    <property type="entry name" value="HSP20"/>
    <property type="match status" value="1"/>
</dbReference>
<keyword evidence="1" id="KW-0346">Stress response</keyword>
<sequence>MSLIPWTGGIFDPFSAGLWDPFSQGTSSSGLWDIGRRRGSEDDATALARANVDWRETDKAHIITAEIPGVKKDEVKVEVEDNNVLRISGQRVKEEEEKGDTWHRIERSRGSFQRRFRLPENADLENIKCSLENGVLTVEVPKKETDKPRNIKSVDIS</sequence>
<dbReference type="PANTHER" id="PTHR11527">
    <property type="entry name" value="HEAT-SHOCK PROTEIN 20 FAMILY MEMBER"/>
    <property type="match status" value="1"/>
</dbReference>
<dbReference type="FunFam" id="2.60.40.790:FF:000009">
    <property type="entry name" value="17.6 kDa class I heat shock protein-like"/>
    <property type="match status" value="1"/>
</dbReference>
<proteinExistence type="inferred from homology"/>
<comment type="similarity">
    <text evidence="2 3">Belongs to the small heat shock protein (HSP20) family.</text>
</comment>
<evidence type="ECO:0000313" key="5">
    <source>
        <dbReference type="EMBL" id="KAJ3700542.1"/>
    </source>
</evidence>
<gene>
    <name evidence="5" type="ORF">LUZ61_004247</name>
</gene>
<dbReference type="InterPro" id="IPR031107">
    <property type="entry name" value="Small_HSP"/>
</dbReference>
<keyword evidence="6" id="KW-1185">Reference proteome</keyword>
<dbReference type="Proteomes" id="UP001210211">
    <property type="component" value="Unassembled WGS sequence"/>
</dbReference>
<dbReference type="InterPro" id="IPR008978">
    <property type="entry name" value="HSP20-like_chaperone"/>
</dbReference>
<evidence type="ECO:0000313" key="6">
    <source>
        <dbReference type="Proteomes" id="UP001210211"/>
    </source>
</evidence>
<dbReference type="Gene3D" id="2.60.40.790">
    <property type="match status" value="1"/>
</dbReference>
<dbReference type="SUPFAM" id="SSF49764">
    <property type="entry name" value="HSP20-like chaperones"/>
    <property type="match status" value="1"/>
</dbReference>
<dbReference type="PROSITE" id="PS01031">
    <property type="entry name" value="SHSP"/>
    <property type="match status" value="1"/>
</dbReference>
<dbReference type="CDD" id="cd06472">
    <property type="entry name" value="ACD_ScHsp26_like"/>
    <property type="match status" value="1"/>
</dbReference>
<feature type="domain" description="SHSP" evidence="4">
    <location>
        <begin position="43"/>
        <end position="157"/>
    </location>
</feature>
<reference evidence="5 6" key="1">
    <citation type="journal article" date="2022" name="Cell">
        <title>Repeat-based holocentromeres influence genome architecture and karyotype evolution.</title>
        <authorList>
            <person name="Hofstatter P.G."/>
            <person name="Thangavel G."/>
            <person name="Lux T."/>
            <person name="Neumann P."/>
            <person name="Vondrak T."/>
            <person name="Novak P."/>
            <person name="Zhang M."/>
            <person name="Costa L."/>
            <person name="Castellani M."/>
            <person name="Scott A."/>
            <person name="Toegelov H."/>
            <person name="Fuchs J."/>
            <person name="Mata-Sucre Y."/>
            <person name="Dias Y."/>
            <person name="Vanzela A.L.L."/>
            <person name="Huettel B."/>
            <person name="Almeida C.C.S."/>
            <person name="Simkova H."/>
            <person name="Souza G."/>
            <person name="Pedrosa-Harand A."/>
            <person name="Macas J."/>
            <person name="Mayer K.F.X."/>
            <person name="Houben A."/>
            <person name="Marques A."/>
        </authorList>
    </citation>
    <scope>NUCLEOTIDE SEQUENCE [LARGE SCALE GENOMIC DNA]</scope>
    <source>
        <strain evidence="5">RhyTen1mFocal</strain>
    </source>
</reference>
<evidence type="ECO:0000256" key="3">
    <source>
        <dbReference type="RuleBase" id="RU003616"/>
    </source>
</evidence>
<evidence type="ECO:0000256" key="2">
    <source>
        <dbReference type="PROSITE-ProRule" id="PRU00285"/>
    </source>
</evidence>
<evidence type="ECO:0000256" key="1">
    <source>
        <dbReference type="ARBA" id="ARBA00023016"/>
    </source>
</evidence>
<accession>A0AAD6ETE4</accession>
<organism evidence="5 6">
    <name type="scientific">Rhynchospora tenuis</name>
    <dbReference type="NCBI Taxonomy" id="198213"/>
    <lineage>
        <taxon>Eukaryota</taxon>
        <taxon>Viridiplantae</taxon>
        <taxon>Streptophyta</taxon>
        <taxon>Embryophyta</taxon>
        <taxon>Tracheophyta</taxon>
        <taxon>Spermatophyta</taxon>
        <taxon>Magnoliopsida</taxon>
        <taxon>Liliopsida</taxon>
        <taxon>Poales</taxon>
        <taxon>Cyperaceae</taxon>
        <taxon>Cyperoideae</taxon>
        <taxon>Rhynchosporeae</taxon>
        <taxon>Rhynchospora</taxon>
    </lineage>
</organism>
<dbReference type="AlphaFoldDB" id="A0AAD6ETE4"/>